<dbReference type="InterPro" id="IPR011009">
    <property type="entry name" value="Kinase-like_dom_sf"/>
</dbReference>
<dbReference type="EMBL" id="BPPX01000019">
    <property type="protein sequence ID" value="GJC85750.1"/>
    <property type="molecule type" value="Genomic_DNA"/>
</dbReference>
<dbReference type="SUPFAM" id="SSF56112">
    <property type="entry name" value="Protein kinase-like (PK-like)"/>
    <property type="match status" value="1"/>
</dbReference>
<proteinExistence type="predicted"/>
<accession>A0AA37LUE4</accession>
<dbReference type="Proteomes" id="UP001055172">
    <property type="component" value="Unassembled WGS sequence"/>
</dbReference>
<name>A0AA37LUE4_9PEZI</name>
<dbReference type="AlphaFoldDB" id="A0AA37LUE4"/>
<keyword evidence="2" id="KW-1185">Reference proteome</keyword>
<evidence type="ECO:0008006" key="3">
    <source>
        <dbReference type="Google" id="ProtNLM"/>
    </source>
</evidence>
<comment type="caution">
    <text evidence="1">The sequence shown here is derived from an EMBL/GenBank/DDBJ whole genome shotgun (WGS) entry which is preliminary data.</text>
</comment>
<gene>
    <name evidence="1" type="ORF">ColLi_08588</name>
</gene>
<reference evidence="1 2" key="1">
    <citation type="submission" date="2021-07" db="EMBL/GenBank/DDBJ databases">
        <title>Genome data of Colletotrichum spaethianum.</title>
        <authorList>
            <person name="Utami Y.D."/>
            <person name="Hiruma K."/>
        </authorList>
    </citation>
    <scope>NUCLEOTIDE SEQUENCE [LARGE SCALE GENOMIC DNA]</scope>
    <source>
        <strain evidence="1 2">MAFF 242679</strain>
    </source>
</reference>
<sequence>MCNGVYVFEFESEQITASGQEVFLPPDLLYTRVLQLILDTDCARLPKQIILKKEDCQHKHLFDNELRIYQKLEALQGTAIPQMHGLATIHGTRALVLSDIGGTALVEEGTRWVESTRLEEMLDRTIRQIWSMGVRLKDLSLLNVHLCEDAIWIVDFEEAEIMAGRVDESDVEDQAQASWHSSDVEEAWLL</sequence>
<protein>
    <recommendedName>
        <fullName evidence="3">Protein kinase domain-containing protein</fullName>
    </recommendedName>
</protein>
<evidence type="ECO:0000313" key="1">
    <source>
        <dbReference type="EMBL" id="GJC85750.1"/>
    </source>
</evidence>
<organism evidence="1 2">
    <name type="scientific">Colletotrichum liriopes</name>
    <dbReference type="NCBI Taxonomy" id="708192"/>
    <lineage>
        <taxon>Eukaryota</taxon>
        <taxon>Fungi</taxon>
        <taxon>Dikarya</taxon>
        <taxon>Ascomycota</taxon>
        <taxon>Pezizomycotina</taxon>
        <taxon>Sordariomycetes</taxon>
        <taxon>Hypocreomycetidae</taxon>
        <taxon>Glomerellales</taxon>
        <taxon>Glomerellaceae</taxon>
        <taxon>Colletotrichum</taxon>
        <taxon>Colletotrichum spaethianum species complex</taxon>
    </lineage>
</organism>
<evidence type="ECO:0000313" key="2">
    <source>
        <dbReference type="Proteomes" id="UP001055172"/>
    </source>
</evidence>